<comment type="caution">
    <text evidence="2">The sequence shown here is derived from an EMBL/GenBank/DDBJ whole genome shotgun (WGS) entry which is preliminary data.</text>
</comment>
<proteinExistence type="predicted"/>
<dbReference type="EMBL" id="QURB01000008">
    <property type="protein sequence ID" value="RFC53522.1"/>
    <property type="molecule type" value="Genomic_DNA"/>
</dbReference>
<reference evidence="2 3" key="1">
    <citation type="submission" date="2018-08" db="EMBL/GenBank/DDBJ databases">
        <title>The draft genome squence of Brumimicrobium sp. N62.</title>
        <authorList>
            <person name="Du Z.-J."/>
            <person name="Luo H.-R."/>
        </authorList>
    </citation>
    <scope>NUCLEOTIDE SEQUENCE [LARGE SCALE GENOMIC DNA]</scope>
    <source>
        <strain evidence="2 3">N62</strain>
    </source>
</reference>
<evidence type="ECO:0000313" key="3">
    <source>
        <dbReference type="Proteomes" id="UP000257127"/>
    </source>
</evidence>
<dbReference type="AlphaFoldDB" id="A0A3E1EVH8"/>
<evidence type="ECO:0000259" key="1">
    <source>
        <dbReference type="Pfam" id="PF14134"/>
    </source>
</evidence>
<protein>
    <submittedName>
        <fullName evidence="2">DUF4301 family protein</fullName>
    </submittedName>
</protein>
<name>A0A3E1EVH8_9FLAO</name>
<dbReference type="OrthoDB" id="5572060at2"/>
<dbReference type="RefSeq" id="WP_116881581.1">
    <property type="nucleotide sequence ID" value="NZ_QURB01000008.1"/>
</dbReference>
<dbReference type="SUPFAM" id="SSF53448">
    <property type="entry name" value="Nucleotide-diphospho-sugar transferases"/>
    <property type="match status" value="1"/>
</dbReference>
<accession>A0A3E1EVH8</accession>
<organism evidence="2 3">
    <name type="scientific">Brumimicrobium aurantiacum</name>
    <dbReference type="NCBI Taxonomy" id="1737063"/>
    <lineage>
        <taxon>Bacteria</taxon>
        <taxon>Pseudomonadati</taxon>
        <taxon>Bacteroidota</taxon>
        <taxon>Flavobacteriia</taxon>
        <taxon>Flavobacteriales</taxon>
        <taxon>Crocinitomicaceae</taxon>
        <taxon>Brumimicrobium</taxon>
    </lineage>
</organism>
<keyword evidence="3" id="KW-1185">Reference proteome</keyword>
<dbReference type="Pfam" id="PF14134">
    <property type="entry name" value="DUF4301"/>
    <property type="match status" value="1"/>
</dbReference>
<evidence type="ECO:0000313" key="2">
    <source>
        <dbReference type="EMBL" id="RFC53522.1"/>
    </source>
</evidence>
<dbReference type="InterPro" id="IPR025393">
    <property type="entry name" value="DUF4301"/>
</dbReference>
<gene>
    <name evidence="2" type="ORF">DXU93_12210</name>
</gene>
<dbReference type="Proteomes" id="UP000257127">
    <property type="component" value="Unassembled WGS sequence"/>
</dbReference>
<sequence>MDIKNDKTIIDKHRALVFKKQPELNLVSPCRLNEGIIRHSEFEKNKFKVKFDNGNQNIHFFIPASGTGSRMFKFLYEFLADPSDETRSKTERFLNAIESFAFFELLPYELKKKVREYDISLDDFVSYLLKQEGLGLGLIPKGLVPFHRSRSFILNAFQEQLLQGLRLKEEGVNFHFTINKAHEEAIKEALNSIRHLTGRKCNIEWSEQDPSTNSIAFDKDKNVVHDENGEVLTRPSGHGALLSNLNQIDSDIIFIKNIDNIQHEAHSTDSIDNLKYLGGMLDFIKMELKEAYASPNPRQQIAALNLKYHFINHDFDFEKLTIEELKTLIYRPIRICGMVRNEGQPGGGPFWVEENGMQSKQIVEKSQISKDGNQYRLMVQSQYFNPVIMAVSTKDLDGNKLDLEEFADPDKYFIVEKTYQEKNIKFIERPGLWNGSMSDWLSVFVEVPTETFTPVKTVLDLLNKSHIEQS</sequence>
<dbReference type="InterPro" id="IPR029044">
    <property type="entry name" value="Nucleotide-diphossugar_trans"/>
</dbReference>
<feature type="domain" description="DUF4301" evidence="1">
    <location>
        <begin position="11"/>
        <end position="466"/>
    </location>
</feature>